<protein>
    <submittedName>
        <fullName evidence="1">Uncharacterized protein</fullName>
    </submittedName>
</protein>
<name>A0AA39UZ87_9LECA</name>
<dbReference type="AlphaFoldDB" id="A0AA39UZ87"/>
<dbReference type="Proteomes" id="UP001166286">
    <property type="component" value="Unassembled WGS sequence"/>
</dbReference>
<gene>
    <name evidence="1" type="ORF">JMJ35_007836</name>
</gene>
<evidence type="ECO:0000313" key="1">
    <source>
        <dbReference type="EMBL" id="KAK0509442.1"/>
    </source>
</evidence>
<organism evidence="1 2">
    <name type="scientific">Cladonia borealis</name>
    <dbReference type="NCBI Taxonomy" id="184061"/>
    <lineage>
        <taxon>Eukaryota</taxon>
        <taxon>Fungi</taxon>
        <taxon>Dikarya</taxon>
        <taxon>Ascomycota</taxon>
        <taxon>Pezizomycotina</taxon>
        <taxon>Lecanoromycetes</taxon>
        <taxon>OSLEUM clade</taxon>
        <taxon>Lecanoromycetidae</taxon>
        <taxon>Lecanorales</taxon>
        <taxon>Lecanorineae</taxon>
        <taxon>Cladoniaceae</taxon>
        <taxon>Cladonia</taxon>
    </lineage>
</organism>
<reference evidence="1" key="1">
    <citation type="submission" date="2023-03" db="EMBL/GenBank/DDBJ databases">
        <title>Complete genome of Cladonia borealis.</title>
        <authorList>
            <person name="Park H."/>
        </authorList>
    </citation>
    <scope>NUCLEOTIDE SEQUENCE</scope>
    <source>
        <strain evidence="1">ANT050790</strain>
    </source>
</reference>
<sequence>MSCQNPEVSALIESLRQSLLQRGPGGSYNREQLKETAERLSIALEPPGETCQRVAYYPLRTTIVRIANRLNILHSD</sequence>
<evidence type="ECO:0000313" key="2">
    <source>
        <dbReference type="Proteomes" id="UP001166286"/>
    </source>
</evidence>
<comment type="caution">
    <text evidence="1">The sequence shown here is derived from an EMBL/GenBank/DDBJ whole genome shotgun (WGS) entry which is preliminary data.</text>
</comment>
<keyword evidence="2" id="KW-1185">Reference proteome</keyword>
<proteinExistence type="predicted"/>
<dbReference type="EMBL" id="JAFEKC020000018">
    <property type="protein sequence ID" value="KAK0509442.1"/>
    <property type="molecule type" value="Genomic_DNA"/>
</dbReference>
<accession>A0AA39UZ87</accession>